<comment type="caution">
    <text evidence="2">The sequence shown here is derived from an EMBL/GenBank/DDBJ whole genome shotgun (WGS) entry which is preliminary data.</text>
</comment>
<protein>
    <recommendedName>
        <fullName evidence="4">Integral membrane protein</fullName>
    </recommendedName>
</protein>
<sequence>MNRPKASRKTIAKQVAALVAILGLFALSEWLGDDLWDLAAHSTATDIGFGVTVGALLPITFTAAKRSFRRFNSAGSERSPRWAAAGVAYAAVAVVSALAVARAIPGRKSVSRPCLDEWEPCWVNDHHPGAFFVTLGSLAATAALMTWLPRWMPKLRGQARRFRR</sequence>
<evidence type="ECO:0008006" key="4">
    <source>
        <dbReference type="Google" id="ProtNLM"/>
    </source>
</evidence>
<keyword evidence="1" id="KW-0472">Membrane</keyword>
<feature type="transmembrane region" description="Helical" evidence="1">
    <location>
        <begin position="82"/>
        <end position="104"/>
    </location>
</feature>
<reference evidence="3" key="1">
    <citation type="journal article" date="2019" name="Int. J. Syst. Evol. Microbiol.">
        <title>The Global Catalogue of Microorganisms (GCM) 10K type strain sequencing project: providing services to taxonomists for standard genome sequencing and annotation.</title>
        <authorList>
            <consortium name="The Broad Institute Genomics Platform"/>
            <consortium name="The Broad Institute Genome Sequencing Center for Infectious Disease"/>
            <person name="Wu L."/>
            <person name="Ma J."/>
        </authorList>
    </citation>
    <scope>NUCLEOTIDE SEQUENCE [LARGE SCALE GENOMIC DNA]</scope>
    <source>
        <strain evidence="3">JCM 4805</strain>
    </source>
</reference>
<dbReference type="Proteomes" id="UP001500909">
    <property type="component" value="Unassembled WGS sequence"/>
</dbReference>
<name>A0ABP3LBV0_9ACTN</name>
<feature type="transmembrane region" description="Helical" evidence="1">
    <location>
        <begin position="129"/>
        <end position="148"/>
    </location>
</feature>
<keyword evidence="3" id="KW-1185">Reference proteome</keyword>
<evidence type="ECO:0000256" key="1">
    <source>
        <dbReference type="SAM" id="Phobius"/>
    </source>
</evidence>
<proteinExistence type="predicted"/>
<feature type="transmembrane region" description="Helical" evidence="1">
    <location>
        <begin position="38"/>
        <end position="61"/>
    </location>
</feature>
<keyword evidence="1" id="KW-0812">Transmembrane</keyword>
<gene>
    <name evidence="2" type="ORF">GCM10010361_72250</name>
</gene>
<accession>A0ABP3LBV0</accession>
<evidence type="ECO:0000313" key="3">
    <source>
        <dbReference type="Proteomes" id="UP001500909"/>
    </source>
</evidence>
<dbReference type="EMBL" id="BAAABY010000057">
    <property type="protein sequence ID" value="GAA0496357.1"/>
    <property type="molecule type" value="Genomic_DNA"/>
</dbReference>
<evidence type="ECO:0000313" key="2">
    <source>
        <dbReference type="EMBL" id="GAA0496357.1"/>
    </source>
</evidence>
<keyword evidence="1" id="KW-1133">Transmembrane helix</keyword>
<organism evidence="2 3">
    <name type="scientific">Streptomyces olivaceiscleroticus</name>
    <dbReference type="NCBI Taxonomy" id="68245"/>
    <lineage>
        <taxon>Bacteria</taxon>
        <taxon>Bacillati</taxon>
        <taxon>Actinomycetota</taxon>
        <taxon>Actinomycetes</taxon>
        <taxon>Kitasatosporales</taxon>
        <taxon>Streptomycetaceae</taxon>
        <taxon>Streptomyces</taxon>
    </lineage>
</organism>
<dbReference type="RefSeq" id="WP_346099734.1">
    <property type="nucleotide sequence ID" value="NZ_BAAABY010000057.1"/>
</dbReference>